<reference evidence="3" key="2">
    <citation type="submission" date="2025-09" db="UniProtKB">
        <authorList>
            <consortium name="Ensembl"/>
        </authorList>
    </citation>
    <scope>IDENTIFICATION</scope>
</reference>
<dbReference type="Proteomes" id="UP000694568">
    <property type="component" value="Unplaced"/>
</dbReference>
<dbReference type="GO" id="GO:0019901">
    <property type="term" value="F:protein kinase binding"/>
    <property type="evidence" value="ECO:0007669"/>
    <property type="project" value="InterPro"/>
</dbReference>
<organism evidence="3 4">
    <name type="scientific">Sander lucioperca</name>
    <name type="common">Pike-perch</name>
    <name type="synonym">Perca lucioperca</name>
    <dbReference type="NCBI Taxonomy" id="283035"/>
    <lineage>
        <taxon>Eukaryota</taxon>
        <taxon>Metazoa</taxon>
        <taxon>Chordata</taxon>
        <taxon>Craniata</taxon>
        <taxon>Vertebrata</taxon>
        <taxon>Euteleostomi</taxon>
        <taxon>Actinopterygii</taxon>
        <taxon>Neopterygii</taxon>
        <taxon>Teleostei</taxon>
        <taxon>Neoteleostei</taxon>
        <taxon>Acanthomorphata</taxon>
        <taxon>Eupercaria</taxon>
        <taxon>Perciformes</taxon>
        <taxon>Percoidei</taxon>
        <taxon>Percidae</taxon>
        <taxon>Luciopercinae</taxon>
        <taxon>Sander</taxon>
    </lineage>
</organism>
<keyword evidence="4" id="KW-1185">Reference proteome</keyword>
<dbReference type="GeneTree" id="ENSGT00390000006670"/>
<reference evidence="3" key="1">
    <citation type="submission" date="2025-08" db="UniProtKB">
        <authorList>
            <consortium name="Ensembl"/>
        </authorList>
    </citation>
    <scope>IDENTIFICATION</scope>
</reference>
<feature type="region of interest" description="Disordered" evidence="1">
    <location>
        <begin position="84"/>
        <end position="159"/>
    </location>
</feature>
<dbReference type="PANTHER" id="PTHR15537:SF2">
    <property type="entry name" value="F-BOX ONLY PROTEIN 7"/>
    <property type="match status" value="1"/>
</dbReference>
<dbReference type="Gene3D" id="3.40.1000.30">
    <property type="match status" value="1"/>
</dbReference>
<dbReference type="InterPro" id="IPR001810">
    <property type="entry name" value="F-box_dom"/>
</dbReference>
<dbReference type="SUPFAM" id="SSF54236">
    <property type="entry name" value="Ubiquitin-like"/>
    <property type="match status" value="1"/>
</dbReference>
<dbReference type="CTD" id="25793"/>
<dbReference type="Ensembl" id="ENSSLUT00000017978.1">
    <property type="protein sequence ID" value="ENSSLUP00000017415.1"/>
    <property type="gene ID" value="ENSSLUG00000008158.1"/>
</dbReference>
<evidence type="ECO:0000313" key="4">
    <source>
        <dbReference type="Proteomes" id="UP000694568"/>
    </source>
</evidence>
<dbReference type="SUPFAM" id="SSF81383">
    <property type="entry name" value="F-box domain"/>
    <property type="match status" value="1"/>
</dbReference>
<accession>A0A8C9Y0R4</accession>
<gene>
    <name evidence="3" type="primary">fbxo7</name>
</gene>
<dbReference type="RefSeq" id="XP_031165226.1">
    <property type="nucleotide sequence ID" value="XM_031309366.2"/>
</dbReference>
<feature type="compositionally biased region" description="Low complexity" evidence="1">
    <location>
        <begin position="84"/>
        <end position="113"/>
    </location>
</feature>
<feature type="region of interest" description="Disordered" evidence="1">
    <location>
        <begin position="451"/>
        <end position="484"/>
    </location>
</feature>
<name>A0A8C9Y0R4_SANLU</name>
<dbReference type="PROSITE" id="PS50181">
    <property type="entry name" value="FBOX"/>
    <property type="match status" value="1"/>
</dbReference>
<dbReference type="KEGG" id="sluc:116056964"/>
<dbReference type="InterPro" id="IPR047118">
    <property type="entry name" value="Fbxo7"/>
</dbReference>
<dbReference type="Gene3D" id="3.10.20.90">
    <property type="entry name" value="Phosphatidylinositol 3-kinase Catalytic Subunit, Chain A, domain 1"/>
    <property type="match status" value="1"/>
</dbReference>
<dbReference type="SMART" id="SM00256">
    <property type="entry name" value="FBOX"/>
    <property type="match status" value="1"/>
</dbReference>
<dbReference type="InterPro" id="IPR021625">
    <property type="entry name" value="PI31_Prot_N"/>
</dbReference>
<dbReference type="AlphaFoldDB" id="A0A8C9Y0R4"/>
<dbReference type="GO" id="GO:0050881">
    <property type="term" value="P:musculoskeletal movement"/>
    <property type="evidence" value="ECO:0007669"/>
    <property type="project" value="Ensembl"/>
</dbReference>
<dbReference type="Pfam" id="PF11566">
    <property type="entry name" value="PI31_Prot_N"/>
    <property type="match status" value="1"/>
</dbReference>
<evidence type="ECO:0000259" key="2">
    <source>
        <dbReference type="PROSITE" id="PS50181"/>
    </source>
</evidence>
<evidence type="ECO:0000256" key="1">
    <source>
        <dbReference type="SAM" id="MobiDB-lite"/>
    </source>
</evidence>
<dbReference type="RefSeq" id="XP_031165225.1">
    <property type="nucleotide sequence ID" value="XM_031309365.2"/>
</dbReference>
<sequence>MKLRVRIRRQTSRVELPGEDPSLSQLTDLIKETLLSSHGLSADTQFSLSLNGSELLSDSGETLSSCGIVSGDLICVILPESAADASTGSTNGTTGSGTEAQRQQNQRNGQNQQTAAVPSNQPTGSSRPAEALTQTQDSPEVLDSGPSGPPAPSEPSWEPMLCSEAEDGQAPLSLELLHHSAKTSSPSDAVMVAGHLLMLETGFALQGCELKAGEMPAGWNAAAGVYRLQYSHPLCDNSVAMVVAVCMGPVLVINATLKVNETVDTVRKLCLNPSSFVTHEWPGESAAAAYRDLKKLSRIFKDQLAYPLIAAAREAMALPVAFGLAALPPELLLRVLRLLDVRSVVRLSSTCRHLSVCSADSSLWRHLYLRDFTDRDLSRSRDTDWRELYKRFHKLRCELRHVTRHRSLPVPVPYHPLHHPLPVPLHPPVPGIIGGEYDQWPGLPRALLPRPRYDPIGPPRDPDGRLPRVRPTAGRPADIRRGFI</sequence>
<feature type="compositionally biased region" description="Polar residues" evidence="1">
    <location>
        <begin position="114"/>
        <end position="138"/>
    </location>
</feature>
<protein>
    <submittedName>
        <fullName evidence="3">F-box protein 7</fullName>
    </submittedName>
</protein>
<dbReference type="Gene3D" id="1.20.1280.50">
    <property type="match status" value="1"/>
</dbReference>
<dbReference type="PANTHER" id="PTHR15537">
    <property type="entry name" value="F-BOX ONLY PROTEIN 7"/>
    <property type="match status" value="1"/>
</dbReference>
<dbReference type="OrthoDB" id="101791at2759"/>
<dbReference type="InterPro" id="IPR036047">
    <property type="entry name" value="F-box-like_dom_sf"/>
</dbReference>
<feature type="domain" description="F-box" evidence="2">
    <location>
        <begin position="321"/>
        <end position="367"/>
    </location>
</feature>
<dbReference type="Pfam" id="PF12937">
    <property type="entry name" value="F-box-like"/>
    <property type="match status" value="1"/>
</dbReference>
<evidence type="ECO:0000313" key="3">
    <source>
        <dbReference type="Ensembl" id="ENSSLUP00000017415.1"/>
    </source>
</evidence>
<dbReference type="InterPro" id="IPR029071">
    <property type="entry name" value="Ubiquitin-like_domsf"/>
</dbReference>
<proteinExistence type="predicted"/>
<dbReference type="GeneID" id="116056964"/>
<dbReference type="GO" id="GO:1903599">
    <property type="term" value="P:positive regulation of autophagy of mitochondrion"/>
    <property type="evidence" value="ECO:0007669"/>
    <property type="project" value="TreeGrafter"/>
</dbReference>